<dbReference type="Gene3D" id="3.30.70.100">
    <property type="match status" value="1"/>
</dbReference>
<feature type="domain" description="DUF1330" evidence="1">
    <location>
        <begin position="2"/>
        <end position="94"/>
    </location>
</feature>
<name>A0A1C3JNL9_9GAMM</name>
<accession>A0A1C3JNL9</accession>
<dbReference type="PANTHER" id="PTHR41521:SF4">
    <property type="entry name" value="BLR0684 PROTEIN"/>
    <property type="match status" value="1"/>
</dbReference>
<dbReference type="PANTHER" id="PTHR41521">
    <property type="match status" value="1"/>
</dbReference>
<dbReference type="OrthoDB" id="9806380at2"/>
<evidence type="ECO:0000259" key="1">
    <source>
        <dbReference type="Pfam" id="PF07045"/>
    </source>
</evidence>
<dbReference type="InterPro" id="IPR010753">
    <property type="entry name" value="DUF1330"/>
</dbReference>
<dbReference type="InterPro" id="IPR011008">
    <property type="entry name" value="Dimeric_a/b-barrel"/>
</dbReference>
<dbReference type="AlphaFoldDB" id="A0A1C3JNL9"/>
<protein>
    <recommendedName>
        <fullName evidence="1">DUF1330 domain-containing protein</fullName>
    </recommendedName>
</protein>
<dbReference type="EMBL" id="FLRB01000006">
    <property type="protein sequence ID" value="SBT20512.1"/>
    <property type="molecule type" value="Genomic_DNA"/>
</dbReference>
<reference evidence="3 4" key="2">
    <citation type="submission" date="2016-06" db="EMBL/GenBank/DDBJ databases">
        <authorList>
            <person name="Rodrigo-Torres L."/>
            <person name="Arahal D.R."/>
        </authorList>
    </citation>
    <scope>NUCLEOTIDE SEQUENCE [LARGE SCALE GENOMIC DNA]</scope>
    <source>
        <strain evidence="3 4">CECT 5116</strain>
    </source>
</reference>
<evidence type="ECO:0000313" key="4">
    <source>
        <dbReference type="Proteomes" id="UP000092840"/>
    </source>
</evidence>
<sequence>MKAYLVLDFEITNLPAFMEYVEKIPEYLRKHAGRYLVEGVTPEILEGDWEPKTIVILEFETQDNSNNFLSDPEVKQLFSIRHKNTNSNLIKVSGGSWRDELSSN</sequence>
<dbReference type="Proteomes" id="UP000092871">
    <property type="component" value="Unassembled WGS sequence"/>
</dbReference>
<evidence type="ECO:0000313" key="3">
    <source>
        <dbReference type="EMBL" id="SBT20512.1"/>
    </source>
</evidence>
<evidence type="ECO:0000313" key="2">
    <source>
        <dbReference type="EMBL" id="SBT16796.1"/>
    </source>
</evidence>
<keyword evidence="4" id="KW-1185">Reference proteome</keyword>
<dbReference type="SUPFAM" id="SSF54909">
    <property type="entry name" value="Dimeric alpha+beta barrel"/>
    <property type="match status" value="1"/>
</dbReference>
<dbReference type="Pfam" id="PF07045">
    <property type="entry name" value="DUF1330"/>
    <property type="match status" value="1"/>
</dbReference>
<gene>
    <name evidence="2" type="ORF">MGA5115_00880</name>
    <name evidence="3" type="ORF">MGA5116_01098</name>
</gene>
<organism evidence="2 5">
    <name type="scientific">Marinomonas gallaica</name>
    <dbReference type="NCBI Taxonomy" id="1806667"/>
    <lineage>
        <taxon>Bacteria</taxon>
        <taxon>Pseudomonadati</taxon>
        <taxon>Pseudomonadota</taxon>
        <taxon>Gammaproteobacteria</taxon>
        <taxon>Oceanospirillales</taxon>
        <taxon>Oceanospirillaceae</taxon>
        <taxon>Marinomonas</taxon>
    </lineage>
</organism>
<dbReference type="RefSeq" id="WP_067032428.1">
    <property type="nucleotide sequence ID" value="NZ_FLRA01000003.1"/>
</dbReference>
<dbReference type="EMBL" id="FLRA01000003">
    <property type="protein sequence ID" value="SBT16796.1"/>
    <property type="molecule type" value="Genomic_DNA"/>
</dbReference>
<dbReference type="Proteomes" id="UP000092840">
    <property type="component" value="Unassembled WGS sequence"/>
</dbReference>
<evidence type="ECO:0000313" key="5">
    <source>
        <dbReference type="Proteomes" id="UP000092871"/>
    </source>
</evidence>
<reference evidence="2 5" key="1">
    <citation type="submission" date="2016-06" db="EMBL/GenBank/DDBJ databases">
        <authorList>
            <person name="Kjaerup R.B."/>
            <person name="Dalgaard T.S."/>
            <person name="Juul-Madsen H.R."/>
        </authorList>
    </citation>
    <scope>NUCLEOTIDE SEQUENCE [LARGE SCALE GENOMIC DNA]</scope>
    <source>
        <strain evidence="2 5">CECT 5115</strain>
    </source>
</reference>
<proteinExistence type="predicted"/>